<proteinExistence type="inferred from homology"/>
<dbReference type="GO" id="GO:0005737">
    <property type="term" value="C:cytoplasm"/>
    <property type="evidence" value="ECO:0007669"/>
    <property type="project" value="UniProtKB-ARBA"/>
</dbReference>
<feature type="transmembrane region" description="Helical" evidence="8">
    <location>
        <begin position="119"/>
        <end position="142"/>
    </location>
</feature>
<feature type="transmembrane region" description="Helical" evidence="8">
    <location>
        <begin position="85"/>
        <end position="107"/>
    </location>
</feature>
<dbReference type="Gene3D" id="1.20.1080.10">
    <property type="entry name" value="Glycerol uptake facilitator protein"/>
    <property type="match status" value="1"/>
</dbReference>
<dbReference type="AlphaFoldDB" id="A0A849HFZ2"/>
<dbReference type="SUPFAM" id="SSF81338">
    <property type="entry name" value="Aquaporin-like"/>
    <property type="match status" value="1"/>
</dbReference>
<feature type="transmembrane region" description="Helical" evidence="8">
    <location>
        <begin position="149"/>
        <end position="166"/>
    </location>
</feature>
<gene>
    <name evidence="9" type="ORF">HJG52_12665</name>
</gene>
<evidence type="ECO:0000256" key="7">
    <source>
        <dbReference type="RuleBase" id="RU000477"/>
    </source>
</evidence>
<dbReference type="Pfam" id="PF00230">
    <property type="entry name" value="MIP"/>
    <property type="match status" value="1"/>
</dbReference>
<evidence type="ECO:0000256" key="6">
    <source>
        <dbReference type="ARBA" id="ARBA00023136"/>
    </source>
</evidence>
<evidence type="ECO:0000256" key="3">
    <source>
        <dbReference type="ARBA" id="ARBA00022692"/>
    </source>
</evidence>
<reference evidence="9 10" key="1">
    <citation type="submission" date="2020-04" db="EMBL/GenBank/DDBJ databases">
        <title>Knoellia sp. isolate from air conditioner.</title>
        <authorList>
            <person name="Chea S."/>
            <person name="Kim D.-U."/>
        </authorList>
    </citation>
    <scope>NUCLEOTIDE SEQUENCE [LARGE SCALE GENOMIC DNA]</scope>
    <source>
        <strain evidence="9 10">DB2414S</strain>
    </source>
</reference>
<evidence type="ECO:0000256" key="1">
    <source>
        <dbReference type="ARBA" id="ARBA00004127"/>
    </source>
</evidence>
<comment type="caution">
    <text evidence="9">The sequence shown here is derived from an EMBL/GenBank/DDBJ whole genome shotgun (WGS) entry which is preliminary data.</text>
</comment>
<name>A0A849HFZ2_9MICO</name>
<evidence type="ECO:0000256" key="4">
    <source>
        <dbReference type="ARBA" id="ARBA00022737"/>
    </source>
</evidence>
<protein>
    <submittedName>
        <fullName evidence="9">Aquaporin family protein</fullName>
    </submittedName>
</protein>
<dbReference type="RefSeq" id="WP_171243170.1">
    <property type="nucleotide sequence ID" value="NZ_JABEPQ010000002.1"/>
</dbReference>
<dbReference type="InterPro" id="IPR023271">
    <property type="entry name" value="Aquaporin-like"/>
</dbReference>
<comment type="similarity">
    <text evidence="7">Belongs to the MIP/aquaporin (TC 1.A.8) family.</text>
</comment>
<dbReference type="GO" id="GO:0015250">
    <property type="term" value="F:water channel activity"/>
    <property type="evidence" value="ECO:0007669"/>
    <property type="project" value="TreeGrafter"/>
</dbReference>
<evidence type="ECO:0000313" key="10">
    <source>
        <dbReference type="Proteomes" id="UP000588586"/>
    </source>
</evidence>
<sequence length="233" mass="23345">MLSLTRRLGAEAVGTGVLAAAVVGSGVMAQRLTDDVAVQLLVNALATVAALGVLVAVLGPVSGAHLNPVVSVFAAVRGLLPRREVFPYAVVQLLGACVGVVVANLMFELPAVSVATRDRAGLGTALGEVVATAGLVVVVAAVSRPGWTGRAAVLVPAWIGGAYFFTSSTSFANPALTVGRALSDSFAGIAPASVVPFVAAQAAGLVLASLALAVVEPRQPQPAQQHEEDARAV</sequence>
<comment type="subcellular location">
    <subcellularLocation>
        <location evidence="1">Endomembrane system</location>
        <topology evidence="1">Multi-pass membrane protein</topology>
    </subcellularLocation>
</comment>
<keyword evidence="6 8" id="KW-0472">Membrane</keyword>
<dbReference type="PRINTS" id="PR00783">
    <property type="entry name" value="MINTRINSICP"/>
</dbReference>
<dbReference type="PANTHER" id="PTHR45665">
    <property type="entry name" value="AQUAPORIN-8"/>
    <property type="match status" value="1"/>
</dbReference>
<keyword evidence="3 7" id="KW-0812">Transmembrane</keyword>
<keyword evidence="2 7" id="KW-0813">Transport</keyword>
<dbReference type="GO" id="GO:0019755">
    <property type="term" value="P:one-carbon compound transport"/>
    <property type="evidence" value="ECO:0007669"/>
    <property type="project" value="UniProtKB-ARBA"/>
</dbReference>
<dbReference type="InterPro" id="IPR000425">
    <property type="entry name" value="MIP"/>
</dbReference>
<dbReference type="EMBL" id="JABEPQ010000002">
    <property type="protein sequence ID" value="NNM46855.1"/>
    <property type="molecule type" value="Genomic_DNA"/>
</dbReference>
<keyword evidence="10" id="KW-1185">Reference proteome</keyword>
<feature type="transmembrane region" description="Helical" evidence="8">
    <location>
        <begin position="41"/>
        <end position="64"/>
    </location>
</feature>
<feature type="transmembrane region" description="Helical" evidence="8">
    <location>
        <begin position="186"/>
        <end position="215"/>
    </location>
</feature>
<dbReference type="GO" id="GO:0012505">
    <property type="term" value="C:endomembrane system"/>
    <property type="evidence" value="ECO:0007669"/>
    <property type="project" value="UniProtKB-SubCell"/>
</dbReference>
<keyword evidence="4" id="KW-0677">Repeat</keyword>
<dbReference type="GO" id="GO:0016020">
    <property type="term" value="C:membrane"/>
    <property type="evidence" value="ECO:0007669"/>
    <property type="project" value="InterPro"/>
</dbReference>
<dbReference type="PANTHER" id="PTHR45665:SF9">
    <property type="entry name" value="AQUAPORIN-8"/>
    <property type="match status" value="1"/>
</dbReference>
<evidence type="ECO:0000256" key="8">
    <source>
        <dbReference type="SAM" id="Phobius"/>
    </source>
</evidence>
<keyword evidence="5 8" id="KW-1133">Transmembrane helix</keyword>
<organism evidence="9 10">
    <name type="scientific">Knoellia koreensis</name>
    <dbReference type="NCBI Taxonomy" id="2730921"/>
    <lineage>
        <taxon>Bacteria</taxon>
        <taxon>Bacillati</taxon>
        <taxon>Actinomycetota</taxon>
        <taxon>Actinomycetes</taxon>
        <taxon>Micrococcales</taxon>
        <taxon>Intrasporangiaceae</taxon>
        <taxon>Knoellia</taxon>
    </lineage>
</organism>
<accession>A0A849HFZ2</accession>
<evidence type="ECO:0000256" key="5">
    <source>
        <dbReference type="ARBA" id="ARBA00022989"/>
    </source>
</evidence>
<dbReference type="Proteomes" id="UP000588586">
    <property type="component" value="Unassembled WGS sequence"/>
</dbReference>
<evidence type="ECO:0000256" key="2">
    <source>
        <dbReference type="ARBA" id="ARBA00022448"/>
    </source>
</evidence>
<feature type="transmembrane region" description="Helical" evidence="8">
    <location>
        <begin position="12"/>
        <end position="29"/>
    </location>
</feature>
<dbReference type="InterPro" id="IPR034294">
    <property type="entry name" value="Aquaporin_transptr"/>
</dbReference>
<evidence type="ECO:0000313" key="9">
    <source>
        <dbReference type="EMBL" id="NNM46855.1"/>
    </source>
</evidence>